<feature type="transmembrane region" description="Helical" evidence="1">
    <location>
        <begin position="126"/>
        <end position="146"/>
    </location>
</feature>
<gene>
    <name evidence="2" type="ORF">ACFPOE_09695</name>
</gene>
<keyword evidence="3" id="KW-1185">Reference proteome</keyword>
<sequence length="185" mass="18909">MFAGHVGAALALGRAQRRVNVGVFVLAALLLDAVLWVLVLLGWESVAIAPDYASTHQPQFDFPFSHWLLDALVHRPELPLAGDASARLGLGLWNAMPLALAVEAAIALAGLALFLSGAGLSRGRKLALALVLLVVLAGTVAGMTVAPPPPSIAAMAWSSLGAIALVCLLAGWFGRGAMDPGPGPG</sequence>
<feature type="transmembrane region" description="Helical" evidence="1">
    <location>
        <begin position="21"/>
        <end position="43"/>
    </location>
</feature>
<evidence type="ECO:0000256" key="1">
    <source>
        <dbReference type="SAM" id="Phobius"/>
    </source>
</evidence>
<feature type="transmembrane region" description="Helical" evidence="1">
    <location>
        <begin position="95"/>
        <end position="114"/>
    </location>
</feature>
<dbReference type="Proteomes" id="UP001596037">
    <property type="component" value="Unassembled WGS sequence"/>
</dbReference>
<dbReference type="RefSeq" id="WP_376849879.1">
    <property type="nucleotide sequence ID" value="NZ_JBHSMF010000006.1"/>
</dbReference>
<dbReference type="EMBL" id="JBHSMF010000006">
    <property type="protein sequence ID" value="MFC5497802.1"/>
    <property type="molecule type" value="Genomic_DNA"/>
</dbReference>
<proteinExistence type="predicted"/>
<name>A0ABW0NCU1_9BURK</name>
<keyword evidence="1" id="KW-0812">Transmembrane</keyword>
<reference evidence="3" key="1">
    <citation type="journal article" date="2019" name="Int. J. Syst. Evol. Microbiol.">
        <title>The Global Catalogue of Microorganisms (GCM) 10K type strain sequencing project: providing services to taxonomists for standard genome sequencing and annotation.</title>
        <authorList>
            <consortium name="The Broad Institute Genomics Platform"/>
            <consortium name="The Broad Institute Genome Sequencing Center for Infectious Disease"/>
            <person name="Wu L."/>
            <person name="Ma J."/>
        </authorList>
    </citation>
    <scope>NUCLEOTIDE SEQUENCE [LARGE SCALE GENOMIC DNA]</scope>
    <source>
        <strain evidence="3">CCUG 57401</strain>
    </source>
</reference>
<evidence type="ECO:0000313" key="2">
    <source>
        <dbReference type="EMBL" id="MFC5497802.1"/>
    </source>
</evidence>
<protein>
    <submittedName>
        <fullName evidence="2">Uncharacterized protein</fullName>
    </submittedName>
</protein>
<keyword evidence="1" id="KW-1133">Transmembrane helix</keyword>
<accession>A0ABW0NCU1</accession>
<feature type="transmembrane region" description="Helical" evidence="1">
    <location>
        <begin position="152"/>
        <end position="173"/>
    </location>
</feature>
<organism evidence="2 3">
    <name type="scientific">Caenimonas terrae</name>
    <dbReference type="NCBI Taxonomy" id="696074"/>
    <lineage>
        <taxon>Bacteria</taxon>
        <taxon>Pseudomonadati</taxon>
        <taxon>Pseudomonadota</taxon>
        <taxon>Betaproteobacteria</taxon>
        <taxon>Burkholderiales</taxon>
        <taxon>Comamonadaceae</taxon>
        <taxon>Caenimonas</taxon>
    </lineage>
</organism>
<evidence type="ECO:0000313" key="3">
    <source>
        <dbReference type="Proteomes" id="UP001596037"/>
    </source>
</evidence>
<keyword evidence="1" id="KW-0472">Membrane</keyword>
<comment type="caution">
    <text evidence="2">The sequence shown here is derived from an EMBL/GenBank/DDBJ whole genome shotgun (WGS) entry which is preliminary data.</text>
</comment>